<evidence type="ECO:0008006" key="2">
    <source>
        <dbReference type="Google" id="ProtNLM"/>
    </source>
</evidence>
<proteinExistence type="predicted"/>
<reference evidence="1" key="1">
    <citation type="submission" date="2020-04" db="EMBL/GenBank/DDBJ databases">
        <authorList>
            <person name="Chiriac C."/>
            <person name="Salcher M."/>
            <person name="Ghai R."/>
            <person name="Kavagutti S V."/>
        </authorList>
    </citation>
    <scope>NUCLEOTIDE SEQUENCE</scope>
</reference>
<name>A0A6J5LD82_9CAUD</name>
<sequence length="109" mass="11639">MSSTYFIDNTTPIVSAWLNDVNAAVYTTLPADTAAITTLQTKPRGTVTATSGQTVFTVPFSYVVGSNRLSVYINGVRQILNSSYTETNTTTVTFSAAVPVTAIVEFMVS</sequence>
<organism evidence="1">
    <name type="scientific">uncultured Caudovirales phage</name>
    <dbReference type="NCBI Taxonomy" id="2100421"/>
    <lineage>
        <taxon>Viruses</taxon>
        <taxon>Duplodnaviria</taxon>
        <taxon>Heunggongvirae</taxon>
        <taxon>Uroviricota</taxon>
        <taxon>Caudoviricetes</taxon>
        <taxon>Peduoviridae</taxon>
        <taxon>Maltschvirus</taxon>
        <taxon>Maltschvirus maltsch</taxon>
    </lineage>
</organism>
<gene>
    <name evidence="1" type="ORF">UFOVP133_46</name>
</gene>
<evidence type="ECO:0000313" key="1">
    <source>
        <dbReference type="EMBL" id="CAB4131117.1"/>
    </source>
</evidence>
<protein>
    <recommendedName>
        <fullName evidence="2">DUF4183 domain-containing protein</fullName>
    </recommendedName>
</protein>
<dbReference type="EMBL" id="LR796246">
    <property type="protein sequence ID" value="CAB4131117.1"/>
    <property type="molecule type" value="Genomic_DNA"/>
</dbReference>
<accession>A0A6J5LD82</accession>